<evidence type="ECO:0000313" key="13">
    <source>
        <dbReference type="EMBL" id="KAF4342583.1"/>
    </source>
</evidence>
<dbReference type="Gene3D" id="3.20.20.80">
    <property type="entry name" value="Glycosidases"/>
    <property type="match status" value="1"/>
</dbReference>
<evidence type="ECO:0000256" key="1">
    <source>
        <dbReference type="ARBA" id="ARBA00000822"/>
    </source>
</evidence>
<gene>
    <name evidence="13" type="ORF">FBEOM_3501</name>
</gene>
<dbReference type="PROSITE" id="PS01095">
    <property type="entry name" value="GH18_1"/>
    <property type="match status" value="1"/>
</dbReference>
<dbReference type="SUPFAM" id="SSF54556">
    <property type="entry name" value="Chitinase insertion domain"/>
    <property type="match status" value="1"/>
</dbReference>
<sequence>MPDTANGTFSSVNKDSPTGACEHCLTSGIYARNFQPRDLDVSHISHVLYAFLNLKSDGTVYVKQENAGIALTRTEATLETDTPILRNTLEETKANRHLKTQLSIGGWTWYMNFPDAASTPEGRAKFTSTSVELRWNWGFDGIDVDWEYPFNEIEATNFVLLLQAVRNELDTYGQKYASGHHFLLSIAAPAGLEKYEHLHLKDIGEIVDHINLMAYDYSGSWDKISGHNANLYPYNHHGAKMFDTDKAVNDYITAEVPPDKIVLGMPIYGRSFEGNSGFGESYRDVGGGSWEPGVWDYKALPKPGAVIKYDPAAQAYYSYEESTKELISYDTPPVVRKKVEYLLEHGLGGSMFWEVSADKEGDDSLIITSYNVLGGLDMTENWLDYNNYYYYNIASGM</sequence>
<dbReference type="GO" id="GO:0008843">
    <property type="term" value="F:endochitinase activity"/>
    <property type="evidence" value="ECO:0007669"/>
    <property type="project" value="UniProtKB-EC"/>
</dbReference>
<dbReference type="EC" id="3.2.1.14" evidence="4"/>
<dbReference type="PANTHER" id="PTHR11177:SF317">
    <property type="entry name" value="CHITINASE 12-RELATED"/>
    <property type="match status" value="1"/>
</dbReference>
<dbReference type="InterPro" id="IPR011583">
    <property type="entry name" value="Chitinase_II/V-like_cat"/>
</dbReference>
<evidence type="ECO:0000256" key="8">
    <source>
        <dbReference type="ARBA" id="ARBA00023277"/>
    </source>
</evidence>
<dbReference type="GO" id="GO:0006032">
    <property type="term" value="P:chitin catabolic process"/>
    <property type="evidence" value="ECO:0007669"/>
    <property type="project" value="UniProtKB-KW"/>
</dbReference>
<evidence type="ECO:0000256" key="7">
    <source>
        <dbReference type="ARBA" id="ARBA00023024"/>
    </source>
</evidence>
<dbReference type="OrthoDB" id="76388at2759"/>
<evidence type="ECO:0000256" key="11">
    <source>
        <dbReference type="RuleBase" id="RU000489"/>
    </source>
</evidence>
<organism evidence="13 14">
    <name type="scientific">Fusarium beomiforme</name>
    <dbReference type="NCBI Taxonomy" id="44412"/>
    <lineage>
        <taxon>Eukaryota</taxon>
        <taxon>Fungi</taxon>
        <taxon>Dikarya</taxon>
        <taxon>Ascomycota</taxon>
        <taxon>Pezizomycotina</taxon>
        <taxon>Sordariomycetes</taxon>
        <taxon>Hypocreomycetidae</taxon>
        <taxon>Hypocreales</taxon>
        <taxon>Nectriaceae</taxon>
        <taxon>Fusarium</taxon>
        <taxon>Fusarium burgessii species complex</taxon>
    </lineage>
</organism>
<name>A0A9P5E1X7_9HYPO</name>
<dbReference type="EMBL" id="PVQB02000134">
    <property type="protein sequence ID" value="KAF4342583.1"/>
    <property type="molecule type" value="Genomic_DNA"/>
</dbReference>
<evidence type="ECO:0000259" key="12">
    <source>
        <dbReference type="PROSITE" id="PS51910"/>
    </source>
</evidence>
<keyword evidence="8" id="KW-0119">Carbohydrate metabolism</keyword>
<dbReference type="GO" id="GO:0005576">
    <property type="term" value="C:extracellular region"/>
    <property type="evidence" value="ECO:0007669"/>
    <property type="project" value="UniProtKB-SubCell"/>
</dbReference>
<dbReference type="AlphaFoldDB" id="A0A9P5E1X7"/>
<protein>
    <recommendedName>
        <fullName evidence="4">chitinase</fullName>
        <ecNumber evidence="4">3.2.1.14</ecNumber>
    </recommendedName>
</protein>
<dbReference type="Pfam" id="PF00704">
    <property type="entry name" value="Glyco_hydro_18"/>
    <property type="match status" value="1"/>
</dbReference>
<comment type="subcellular location">
    <subcellularLocation>
        <location evidence="2">Secreted</location>
    </subcellularLocation>
</comment>
<feature type="domain" description="GH18" evidence="12">
    <location>
        <begin position="17"/>
        <end position="376"/>
    </location>
</feature>
<dbReference type="InterPro" id="IPR050314">
    <property type="entry name" value="Glycosyl_Hydrlase_18"/>
</dbReference>
<dbReference type="PROSITE" id="PS51910">
    <property type="entry name" value="GH18_2"/>
    <property type="match status" value="1"/>
</dbReference>
<dbReference type="FunFam" id="3.10.50.10:FF:000005">
    <property type="entry name" value="Endochitinase B1"/>
    <property type="match status" value="1"/>
</dbReference>
<dbReference type="SUPFAM" id="SSF51445">
    <property type="entry name" value="(Trans)glycosidases"/>
    <property type="match status" value="1"/>
</dbReference>
<reference evidence="13" key="2">
    <citation type="submission" date="2020-02" db="EMBL/GenBank/DDBJ databases">
        <title>Identification and distribution of gene clusters putatively required for synthesis of sphingolipid metabolism inhibitors in phylogenetically diverse species of the filamentous fungus Fusarium.</title>
        <authorList>
            <person name="Kim H.-S."/>
            <person name="Busman M."/>
            <person name="Brown D.W."/>
            <person name="Divon H."/>
            <person name="Uhlig S."/>
            <person name="Proctor R.H."/>
        </authorList>
    </citation>
    <scope>NUCLEOTIDE SEQUENCE</scope>
    <source>
        <strain evidence="13">NRRL 25174</strain>
    </source>
</reference>
<dbReference type="InterPro" id="IPR017853">
    <property type="entry name" value="GH"/>
</dbReference>
<dbReference type="Gene3D" id="3.10.50.10">
    <property type="match status" value="1"/>
</dbReference>
<dbReference type="GO" id="GO:0008061">
    <property type="term" value="F:chitin binding"/>
    <property type="evidence" value="ECO:0007669"/>
    <property type="project" value="InterPro"/>
</dbReference>
<dbReference type="PANTHER" id="PTHR11177">
    <property type="entry name" value="CHITINASE"/>
    <property type="match status" value="1"/>
</dbReference>
<keyword evidence="7" id="KW-0146">Chitin degradation</keyword>
<evidence type="ECO:0000256" key="5">
    <source>
        <dbReference type="ARBA" id="ARBA00022525"/>
    </source>
</evidence>
<dbReference type="SMART" id="SM00636">
    <property type="entry name" value="Glyco_18"/>
    <property type="match status" value="1"/>
</dbReference>
<evidence type="ECO:0000256" key="10">
    <source>
        <dbReference type="ARBA" id="ARBA00023326"/>
    </source>
</evidence>
<dbReference type="CDD" id="cd06548">
    <property type="entry name" value="GH18_chitinase"/>
    <property type="match status" value="1"/>
</dbReference>
<keyword evidence="10" id="KW-0624">Polysaccharide degradation</keyword>
<comment type="caution">
    <text evidence="13">The sequence shown here is derived from an EMBL/GenBank/DDBJ whole genome shotgun (WGS) entry which is preliminary data.</text>
</comment>
<dbReference type="GO" id="GO:0000272">
    <property type="term" value="P:polysaccharide catabolic process"/>
    <property type="evidence" value="ECO:0007669"/>
    <property type="project" value="UniProtKB-KW"/>
</dbReference>
<comment type="similarity">
    <text evidence="3">Belongs to the glycosyl hydrolase 18 family. Chitinase class V subfamily.</text>
</comment>
<evidence type="ECO:0000256" key="2">
    <source>
        <dbReference type="ARBA" id="ARBA00004613"/>
    </source>
</evidence>
<comment type="catalytic activity">
    <reaction evidence="1">
        <text>Random endo-hydrolysis of N-acetyl-beta-D-glucosaminide (1-&gt;4)-beta-linkages in chitin and chitodextrins.</text>
        <dbReference type="EC" id="3.2.1.14"/>
    </reaction>
</comment>
<keyword evidence="6 11" id="KW-0378">Hydrolase</keyword>
<keyword evidence="5" id="KW-0964">Secreted</keyword>
<dbReference type="InterPro" id="IPR029070">
    <property type="entry name" value="Chitinase_insertion_sf"/>
</dbReference>
<evidence type="ECO:0000256" key="9">
    <source>
        <dbReference type="ARBA" id="ARBA00023295"/>
    </source>
</evidence>
<dbReference type="InterPro" id="IPR001579">
    <property type="entry name" value="Glyco_hydro_18_chit_AS"/>
</dbReference>
<evidence type="ECO:0000256" key="3">
    <source>
        <dbReference type="ARBA" id="ARBA00008682"/>
    </source>
</evidence>
<proteinExistence type="inferred from homology"/>
<keyword evidence="14" id="KW-1185">Reference proteome</keyword>
<evidence type="ECO:0000256" key="6">
    <source>
        <dbReference type="ARBA" id="ARBA00022801"/>
    </source>
</evidence>
<dbReference type="InterPro" id="IPR001223">
    <property type="entry name" value="Glyco_hydro18_cat"/>
</dbReference>
<dbReference type="Proteomes" id="UP000730481">
    <property type="component" value="Unassembled WGS sequence"/>
</dbReference>
<evidence type="ECO:0000256" key="4">
    <source>
        <dbReference type="ARBA" id="ARBA00012729"/>
    </source>
</evidence>
<evidence type="ECO:0000313" key="14">
    <source>
        <dbReference type="Proteomes" id="UP000730481"/>
    </source>
</evidence>
<reference evidence="13" key="1">
    <citation type="journal article" date="2017" name="Mycologia">
        <title>Fusarium algeriense, sp. nov., a novel toxigenic crown rot pathogen of durum wheat from Algeria is nested in the Fusarium burgessii species complex.</title>
        <authorList>
            <person name="Laraba I."/>
            <person name="Keddad A."/>
            <person name="Boureghda H."/>
            <person name="Abdallah N."/>
            <person name="Vaughan M.M."/>
            <person name="Proctor R.H."/>
            <person name="Busman M."/>
            <person name="O'Donnell K."/>
        </authorList>
    </citation>
    <scope>NUCLEOTIDE SEQUENCE</scope>
    <source>
        <strain evidence="13">NRRL 25174</strain>
    </source>
</reference>
<keyword evidence="9 11" id="KW-0326">Glycosidase</keyword>
<accession>A0A9P5E1X7</accession>